<dbReference type="Pfam" id="PF04773">
    <property type="entry name" value="FecR"/>
    <property type="match status" value="1"/>
</dbReference>
<dbReference type="EMBL" id="UGQL01000002">
    <property type="protein sequence ID" value="STZ70199.1"/>
    <property type="molecule type" value="Genomic_DNA"/>
</dbReference>
<evidence type="ECO:0000313" key="5">
    <source>
        <dbReference type="Proteomes" id="UP000255024"/>
    </source>
</evidence>
<gene>
    <name evidence="4" type="ORF">NCTC11179_03732</name>
</gene>
<proteinExistence type="predicted"/>
<organism evidence="4 5">
    <name type="scientific">Myroides odoratus</name>
    <name type="common">Flavobacterium odoratum</name>
    <dbReference type="NCBI Taxonomy" id="256"/>
    <lineage>
        <taxon>Bacteria</taxon>
        <taxon>Pseudomonadati</taxon>
        <taxon>Bacteroidota</taxon>
        <taxon>Flavobacteriia</taxon>
        <taxon>Flavobacteriales</taxon>
        <taxon>Flavobacteriaceae</taxon>
        <taxon>Myroides</taxon>
    </lineage>
</organism>
<dbReference type="Proteomes" id="UP000255024">
    <property type="component" value="Unassembled WGS sequence"/>
</dbReference>
<dbReference type="PIRSF" id="PIRSF018266">
    <property type="entry name" value="FecR"/>
    <property type="match status" value="1"/>
</dbReference>
<dbReference type="Gene3D" id="2.60.120.1440">
    <property type="match status" value="1"/>
</dbReference>
<protein>
    <submittedName>
        <fullName evidence="4">Fec operon regulator FecR</fullName>
    </submittedName>
</protein>
<dbReference type="AlphaFoldDB" id="A0A378U4I9"/>
<feature type="transmembrane region" description="Helical" evidence="1">
    <location>
        <begin position="73"/>
        <end position="91"/>
    </location>
</feature>
<dbReference type="PANTHER" id="PTHR30273:SF2">
    <property type="entry name" value="PROTEIN FECR"/>
    <property type="match status" value="1"/>
</dbReference>
<dbReference type="Gene3D" id="3.55.50.30">
    <property type="match status" value="1"/>
</dbReference>
<evidence type="ECO:0000259" key="3">
    <source>
        <dbReference type="Pfam" id="PF16344"/>
    </source>
</evidence>
<accession>A0A378U4I9</accession>
<keyword evidence="1" id="KW-0812">Transmembrane</keyword>
<keyword evidence="5" id="KW-1185">Reference proteome</keyword>
<dbReference type="Pfam" id="PF16344">
    <property type="entry name" value="FecR_C"/>
    <property type="match status" value="1"/>
</dbReference>
<reference evidence="4 5" key="1">
    <citation type="submission" date="2018-06" db="EMBL/GenBank/DDBJ databases">
        <authorList>
            <consortium name="Pathogen Informatics"/>
            <person name="Doyle S."/>
        </authorList>
    </citation>
    <scope>NUCLEOTIDE SEQUENCE [LARGE SCALE GENOMIC DNA]</scope>
    <source>
        <strain evidence="4 5">NCTC11179</strain>
    </source>
</reference>
<feature type="domain" description="FecR protein" evidence="2">
    <location>
        <begin position="100"/>
        <end position="190"/>
    </location>
</feature>
<dbReference type="RefSeq" id="WP_115092739.1">
    <property type="nucleotide sequence ID" value="NZ_CP068107.1"/>
</dbReference>
<evidence type="ECO:0000256" key="1">
    <source>
        <dbReference type="SAM" id="Phobius"/>
    </source>
</evidence>
<evidence type="ECO:0000313" key="4">
    <source>
        <dbReference type="EMBL" id="STZ70199.1"/>
    </source>
</evidence>
<keyword evidence="1" id="KW-1133">Transmembrane helix</keyword>
<evidence type="ECO:0000259" key="2">
    <source>
        <dbReference type="Pfam" id="PF04773"/>
    </source>
</evidence>
<dbReference type="InterPro" id="IPR032508">
    <property type="entry name" value="FecR_C"/>
</dbReference>
<name>A0A378U4I9_MYROD</name>
<sequence length="309" mass="35255">MEKKFKTILQQYLQDSASSKENEAIESFVHKMQEDGISLEEVQQNLPLKNTLYRSILAQSSAKKRRLKKRRNLGVIGGFLILLLGTLGYYLQTDFPQTYTSAEDTQLITLADQSKITLFPHSELTVSSSYNQTDRQVQLKGKAFFAISKNKQLAFTVQTKDLETSVLGTSFLIAENKTSTAIEVRTGKVKVQTKTPTDYVILLPQESAHFENQHLQKYNAQNDRISSWNQSLNMVNASFSHWKSSIEHEFDIIILSESKAIQHIKITGDYRNSNLQDILDSFCFINNLSYSNQNNLITINETNTHDSQR</sequence>
<dbReference type="PANTHER" id="PTHR30273">
    <property type="entry name" value="PERIPLASMIC SIGNAL SENSOR AND SIGMA FACTOR ACTIVATOR FECR-RELATED"/>
    <property type="match status" value="1"/>
</dbReference>
<dbReference type="InterPro" id="IPR006860">
    <property type="entry name" value="FecR"/>
</dbReference>
<feature type="domain" description="Protein FecR C-terminal" evidence="3">
    <location>
        <begin position="234"/>
        <end position="299"/>
    </location>
</feature>
<keyword evidence="1" id="KW-0472">Membrane</keyword>
<dbReference type="InterPro" id="IPR012373">
    <property type="entry name" value="Ferrdict_sens_TM"/>
</dbReference>
<dbReference type="GO" id="GO:0016989">
    <property type="term" value="F:sigma factor antagonist activity"/>
    <property type="evidence" value="ECO:0007669"/>
    <property type="project" value="TreeGrafter"/>
</dbReference>